<keyword evidence="4" id="KW-1185">Reference proteome</keyword>
<dbReference type="Proteomes" id="UP000515369">
    <property type="component" value="Chromosome"/>
</dbReference>
<evidence type="ECO:0000256" key="2">
    <source>
        <dbReference type="SAM" id="Phobius"/>
    </source>
</evidence>
<evidence type="ECO:0000313" key="3">
    <source>
        <dbReference type="EMBL" id="QMW01151.1"/>
    </source>
</evidence>
<feature type="transmembrane region" description="Helical" evidence="2">
    <location>
        <begin position="1019"/>
        <end position="1038"/>
    </location>
</feature>
<dbReference type="Gene3D" id="3.30.70.1430">
    <property type="entry name" value="Multidrug efflux transporter AcrB pore domain"/>
    <property type="match status" value="2"/>
</dbReference>
<dbReference type="GO" id="GO:0042910">
    <property type="term" value="F:xenobiotic transmembrane transporter activity"/>
    <property type="evidence" value="ECO:0007669"/>
    <property type="project" value="TreeGrafter"/>
</dbReference>
<feature type="transmembrane region" description="Helical" evidence="2">
    <location>
        <begin position="12"/>
        <end position="32"/>
    </location>
</feature>
<keyword evidence="2" id="KW-0812">Transmembrane</keyword>
<dbReference type="PRINTS" id="PR00702">
    <property type="entry name" value="ACRIFLAVINRP"/>
</dbReference>
<feature type="transmembrane region" description="Helical" evidence="2">
    <location>
        <begin position="1050"/>
        <end position="1073"/>
    </location>
</feature>
<feature type="transmembrane region" description="Helical" evidence="2">
    <location>
        <begin position="918"/>
        <end position="937"/>
    </location>
</feature>
<dbReference type="SUPFAM" id="SSF82693">
    <property type="entry name" value="Multidrug efflux transporter AcrB pore domain, PN1, PN2, PC1 and PC2 subdomains"/>
    <property type="match status" value="2"/>
</dbReference>
<organism evidence="3 4">
    <name type="scientific">Spirosoma foliorum</name>
    <dbReference type="NCBI Taxonomy" id="2710596"/>
    <lineage>
        <taxon>Bacteria</taxon>
        <taxon>Pseudomonadati</taxon>
        <taxon>Bacteroidota</taxon>
        <taxon>Cytophagia</taxon>
        <taxon>Cytophagales</taxon>
        <taxon>Cytophagaceae</taxon>
        <taxon>Spirosoma</taxon>
    </lineage>
</organism>
<feature type="transmembrane region" description="Helical" evidence="2">
    <location>
        <begin position="359"/>
        <end position="379"/>
    </location>
</feature>
<dbReference type="InterPro" id="IPR001036">
    <property type="entry name" value="Acrflvin-R"/>
</dbReference>
<proteinExistence type="predicted"/>
<feature type="transmembrane region" description="Helical" evidence="2">
    <location>
        <begin position="571"/>
        <end position="592"/>
    </location>
</feature>
<dbReference type="SUPFAM" id="SSF82714">
    <property type="entry name" value="Multidrug efflux transporter AcrB TolC docking domain, DN and DC subdomains"/>
    <property type="match status" value="2"/>
</dbReference>
<dbReference type="InterPro" id="IPR027463">
    <property type="entry name" value="AcrB_DN_DC_subdom"/>
</dbReference>
<dbReference type="SUPFAM" id="SSF82866">
    <property type="entry name" value="Multidrug efflux transporter AcrB transmembrane domain"/>
    <property type="match status" value="2"/>
</dbReference>
<feature type="transmembrane region" description="Helical" evidence="2">
    <location>
        <begin position="970"/>
        <end position="991"/>
    </location>
</feature>
<dbReference type="Gene3D" id="1.20.1640.10">
    <property type="entry name" value="Multidrug efflux transporter AcrB transmembrane domain"/>
    <property type="match status" value="2"/>
</dbReference>
<feature type="transmembrane region" description="Helical" evidence="2">
    <location>
        <begin position="462"/>
        <end position="485"/>
    </location>
</feature>
<keyword evidence="2" id="KW-0472">Membrane</keyword>
<dbReference type="Gene3D" id="3.30.70.1320">
    <property type="entry name" value="Multidrug efflux transporter AcrB pore domain like"/>
    <property type="match status" value="1"/>
</dbReference>
<protein>
    <submittedName>
        <fullName evidence="3">Efflux RND transporter permease subunit</fullName>
    </submittedName>
</protein>
<dbReference type="EMBL" id="CP059732">
    <property type="protein sequence ID" value="QMW01151.1"/>
    <property type="molecule type" value="Genomic_DNA"/>
</dbReference>
<feature type="region of interest" description="Disordered" evidence="1">
    <location>
        <begin position="1080"/>
        <end position="1104"/>
    </location>
</feature>
<gene>
    <name evidence="3" type="ORF">H3H32_24700</name>
</gene>
<evidence type="ECO:0000256" key="1">
    <source>
        <dbReference type="SAM" id="MobiDB-lite"/>
    </source>
</evidence>
<reference evidence="3 4" key="1">
    <citation type="submission" date="2020-07" db="EMBL/GenBank/DDBJ databases">
        <title>Spirosoma foliorum sp. nov., isolated from the leaves on the Nejang mountain Korea, Republic of.</title>
        <authorList>
            <person name="Ho H."/>
            <person name="Lee Y.-J."/>
            <person name="Nurcahyanto D.-A."/>
            <person name="Kim S.-G."/>
        </authorList>
    </citation>
    <scope>NUCLEOTIDE SEQUENCE [LARGE SCALE GENOMIC DNA]</scope>
    <source>
        <strain evidence="3 4">PL0136</strain>
    </source>
</reference>
<accession>A0A7G5GQK9</accession>
<feature type="transmembrane region" description="Helical" evidence="2">
    <location>
        <begin position="430"/>
        <end position="450"/>
    </location>
</feature>
<dbReference type="PANTHER" id="PTHR32063:SF8">
    <property type="entry name" value="CATION EFFLUX PROTEIN"/>
    <property type="match status" value="1"/>
</dbReference>
<dbReference type="Pfam" id="PF00873">
    <property type="entry name" value="ACR_tran"/>
    <property type="match status" value="2"/>
</dbReference>
<keyword evidence="2" id="KW-1133">Transmembrane helix</keyword>
<evidence type="ECO:0000313" key="4">
    <source>
        <dbReference type="Proteomes" id="UP000515369"/>
    </source>
</evidence>
<dbReference type="RefSeq" id="WP_182458353.1">
    <property type="nucleotide sequence ID" value="NZ_CP059732.1"/>
</dbReference>
<dbReference type="Gene3D" id="3.30.2090.10">
    <property type="entry name" value="Multidrug efflux transporter AcrB TolC docking domain, DN and DC subdomains"/>
    <property type="match status" value="2"/>
</dbReference>
<feature type="transmembrane region" description="Helical" evidence="2">
    <location>
        <begin position="944"/>
        <end position="964"/>
    </location>
</feature>
<name>A0A7G5GQK9_9BACT</name>
<dbReference type="PANTHER" id="PTHR32063">
    <property type="match status" value="1"/>
</dbReference>
<sequence length="1104" mass="119564">MNLIRSALRKPITILVIVASLFYFGIGAVRSIKIDIFPNLNLPVIYISQPFGGYTPNQMESFFGKQYVNLLLYVSGVKSIETKNIQGITLLKLSFYEGTNMAQAAAEVSAYSNRAQSSFPPGSQPPFILRFDASTLPVGQLVLSSPKRSNNELQDLANVYVRSGFTSIPGLVSPAPFGGNARSIVIKADPELLRSHNLTPDQLVAALRINNQATPAGNVRIGDFNYFTPANTTVKNIEDFGNIPLFTGTVQNLYLKDVATIEDGADITQGYVLVNGKRSVYLPITKSADASTWEVVQNLKAAIPRFQALLPEDVKLTYTFDQSVYVINAVESLMTEGAIGAILTGLMVLLFLGDVRGALIVIITIPTCIISGVLFLSLFGQTINIMTLSGLSLAIGILVDESTVTIENIHQHMDMGKPKALAIWDACKEIAFSKLLILFCILAVFAPAFTMTGIPGALFLPLALAIGFSMITSYLMAQTLVPVLANWMMKEHHPVSNGKAGKHDTANAQLIKANGKASSNGHSKHEPNDLLDEKRKQAHEIDLDHDDKISFFERIRARFVRFIGRMIPYRMPIVLVYVVGSLGIALILITTIGRDVLPKVTGGQFQVRIRKPDGTRLEKTEATMLKTIDVLNQLVGKENVEITSAMVGMHGAQFSTSPIYLFMAGPQEGVLQVSLKEDYDVDLDELKDKFRASMKKALPDVKLSFEPIELTDKILSQGSPTPIEVKLSGKNKVQNEEYANKVIAKLNKIPYLRDVQIGQATKAPAINVNIDRTRAAQLGTDISAISRSLIAATSSSRYTEKSVWIDPKSSQSYTVQVQVPEGQMRSVNDLGEIPVSPNSNRPVLSDVATLQEGTTYGENDNIGAIPVLSVTANLNDIDLGTAARDVQKAIDSLGELPRGLTVKMQGLTQVLIDTLDSLQTGLITAIMVIFLMLAANFQSFKVSLVVLCTVPAVLVGSLTLLMIMGSTLNLQSYMGMIMSVGVSISNAVLMVTNAEELRMKSGNALQAAREAASLRMRPILMTSVAMVVGMIPMASGLGEGGSQAAPLGRAVIGGLIASTFAALFILPLAFAWVQNKTTTDSVSLDPEDKDSKYYISPSYETANQ</sequence>
<dbReference type="AlphaFoldDB" id="A0A7G5GQK9"/>
<dbReference type="KEGG" id="sfol:H3H32_24700"/>
<dbReference type="GO" id="GO:0005886">
    <property type="term" value="C:plasma membrane"/>
    <property type="evidence" value="ECO:0007669"/>
    <property type="project" value="TreeGrafter"/>
</dbReference>
<dbReference type="Gene3D" id="3.30.70.1440">
    <property type="entry name" value="Multidrug efflux transporter AcrB pore domain"/>
    <property type="match status" value="1"/>
</dbReference>